<evidence type="ECO:0000259" key="11">
    <source>
        <dbReference type="SMART" id="SM00387"/>
    </source>
</evidence>
<dbReference type="EMBL" id="CP043939">
    <property type="protein sequence ID" value="QER66995.1"/>
    <property type="molecule type" value="Genomic_DNA"/>
</dbReference>
<keyword evidence="7" id="KW-0067">ATP-binding</keyword>
<dbReference type="OrthoDB" id="9781904at2"/>
<evidence type="ECO:0000256" key="1">
    <source>
        <dbReference type="ARBA" id="ARBA00000085"/>
    </source>
</evidence>
<dbReference type="CDD" id="cd16917">
    <property type="entry name" value="HATPase_UhpB-NarQ-NarX-like"/>
    <property type="match status" value="1"/>
</dbReference>
<dbReference type="RefSeq" id="WP_150203718.1">
    <property type="nucleotide sequence ID" value="NZ_CP043939.1"/>
</dbReference>
<feature type="transmembrane region" description="Helical" evidence="10">
    <location>
        <begin position="158"/>
        <end position="175"/>
    </location>
</feature>
<keyword evidence="9" id="KW-0175">Coiled coil</keyword>
<dbReference type="GO" id="GO:0005524">
    <property type="term" value="F:ATP binding"/>
    <property type="evidence" value="ECO:0007669"/>
    <property type="project" value="UniProtKB-KW"/>
</dbReference>
<dbReference type="InterPro" id="IPR050482">
    <property type="entry name" value="Sensor_HK_TwoCompSys"/>
</dbReference>
<keyword evidence="10" id="KW-0472">Membrane</keyword>
<dbReference type="Gene3D" id="1.20.5.1930">
    <property type="match status" value="1"/>
</dbReference>
<evidence type="ECO:0000256" key="10">
    <source>
        <dbReference type="SAM" id="Phobius"/>
    </source>
</evidence>
<keyword evidence="4" id="KW-0808">Transferase</keyword>
<protein>
    <recommendedName>
        <fullName evidence="2">histidine kinase</fullName>
        <ecNumber evidence="2">2.7.13.3</ecNumber>
    </recommendedName>
</protein>
<feature type="transmembrane region" description="Helical" evidence="10">
    <location>
        <begin position="133"/>
        <end position="151"/>
    </location>
</feature>
<keyword evidence="5" id="KW-0547">Nucleotide-binding</keyword>
<keyword evidence="6 12" id="KW-0418">Kinase</keyword>
<dbReference type="GO" id="GO:0000155">
    <property type="term" value="F:phosphorelay sensor kinase activity"/>
    <property type="evidence" value="ECO:0007669"/>
    <property type="project" value="InterPro"/>
</dbReference>
<dbReference type="Proteomes" id="UP000325295">
    <property type="component" value="Chromosome"/>
</dbReference>
<dbReference type="EC" id="2.7.13.3" evidence="2"/>
<dbReference type="SMART" id="SM00387">
    <property type="entry name" value="HATPase_c"/>
    <property type="match status" value="1"/>
</dbReference>
<feature type="coiled-coil region" evidence="9">
    <location>
        <begin position="178"/>
        <end position="205"/>
    </location>
</feature>
<dbReference type="InterPro" id="IPR036890">
    <property type="entry name" value="HATPase_C_sf"/>
</dbReference>
<organism evidence="12 13">
    <name type="scientific">Paucilactobacillus nenjiangensis</name>
    <dbReference type="NCBI Taxonomy" id="1296540"/>
    <lineage>
        <taxon>Bacteria</taxon>
        <taxon>Bacillati</taxon>
        <taxon>Bacillota</taxon>
        <taxon>Bacilli</taxon>
        <taxon>Lactobacillales</taxon>
        <taxon>Lactobacillaceae</taxon>
        <taxon>Paucilactobacillus</taxon>
    </lineage>
</organism>
<evidence type="ECO:0000256" key="7">
    <source>
        <dbReference type="ARBA" id="ARBA00022840"/>
    </source>
</evidence>
<dbReference type="SUPFAM" id="SSF55874">
    <property type="entry name" value="ATPase domain of HSP90 chaperone/DNA topoisomerase II/histidine kinase"/>
    <property type="match status" value="1"/>
</dbReference>
<evidence type="ECO:0000256" key="8">
    <source>
        <dbReference type="ARBA" id="ARBA00023012"/>
    </source>
</evidence>
<evidence type="ECO:0000313" key="12">
    <source>
        <dbReference type="EMBL" id="QER66995.1"/>
    </source>
</evidence>
<name>A0A5P1X0R5_9LACO</name>
<proteinExistence type="predicted"/>
<keyword evidence="10" id="KW-1133">Transmembrane helix</keyword>
<keyword evidence="3" id="KW-0597">Phosphoprotein</keyword>
<keyword evidence="8" id="KW-0902">Two-component regulatory system</keyword>
<feature type="transmembrane region" description="Helical" evidence="10">
    <location>
        <begin position="98"/>
        <end position="121"/>
    </location>
</feature>
<keyword evidence="13" id="KW-1185">Reference proteome</keyword>
<evidence type="ECO:0000256" key="2">
    <source>
        <dbReference type="ARBA" id="ARBA00012438"/>
    </source>
</evidence>
<gene>
    <name evidence="12" type="ORF">F0161_03300</name>
</gene>
<accession>A0A5P1X0R5</accession>
<evidence type="ECO:0000256" key="3">
    <source>
        <dbReference type="ARBA" id="ARBA00022553"/>
    </source>
</evidence>
<dbReference type="InterPro" id="IPR011712">
    <property type="entry name" value="Sig_transdc_His_kin_sub3_dim/P"/>
</dbReference>
<evidence type="ECO:0000256" key="5">
    <source>
        <dbReference type="ARBA" id="ARBA00022741"/>
    </source>
</evidence>
<comment type="catalytic activity">
    <reaction evidence="1">
        <text>ATP + protein L-histidine = ADP + protein N-phospho-L-histidine.</text>
        <dbReference type="EC" id="2.7.13.3"/>
    </reaction>
</comment>
<sequence>MNDTNQLSSASKAIKSVRIPMLIVMLVFSFAAVFVNQVVTDNDFLGPALPGKPYFSSAIQATLMGICIIYQLTMIWLSPRIVAVAPKTLIFGQLIPTLIINFLVNGIFIVNMIGLFTILLIESIVIFSRPRKILISIICIYSALIVSYALLSSTIRGLLVLQSLIFMGIAAWYFYRIYQKAVEERNRAEDLVDELKVAYSQIEEVTVKAERQRIARNLHDTLTQELAGISLQLSAAVKNLDKGNLTAVREILTETSAASRSSLKESRELLSELCTIQYDNLSDRLAMLFDAFQKGHQLKIQNSLKDVPEYSQEQMTEIVRIVVEALNNVEKHTDAKEVIIRSDIKDAMFVLQIIDFGAGFSLEKPNLKGHYGMQGMQERAISLGGALDVTSVVNECTTVTLKIPTVRKETL</sequence>
<dbReference type="Gene3D" id="3.30.565.10">
    <property type="entry name" value="Histidine kinase-like ATPase, C-terminal domain"/>
    <property type="match status" value="1"/>
</dbReference>
<feature type="transmembrane region" description="Helical" evidence="10">
    <location>
        <begin position="59"/>
        <end position="77"/>
    </location>
</feature>
<evidence type="ECO:0000256" key="6">
    <source>
        <dbReference type="ARBA" id="ARBA00022777"/>
    </source>
</evidence>
<evidence type="ECO:0000313" key="13">
    <source>
        <dbReference type="Proteomes" id="UP000325295"/>
    </source>
</evidence>
<dbReference type="AlphaFoldDB" id="A0A5P1X0R5"/>
<evidence type="ECO:0000256" key="4">
    <source>
        <dbReference type="ARBA" id="ARBA00022679"/>
    </source>
</evidence>
<reference evidence="12 13" key="1">
    <citation type="submission" date="2019-09" db="EMBL/GenBank/DDBJ databases">
        <title>Complete Genome Sequence of Lactobacillus nenjiangensis SH-Y15, isolated from sauerkraut.</title>
        <authorList>
            <person name="Yang H."/>
        </authorList>
    </citation>
    <scope>NUCLEOTIDE SEQUENCE [LARGE SCALE GENOMIC DNA]</scope>
    <source>
        <strain evidence="12 13">SH-Y15</strain>
    </source>
</reference>
<dbReference type="GO" id="GO:0016020">
    <property type="term" value="C:membrane"/>
    <property type="evidence" value="ECO:0007669"/>
    <property type="project" value="InterPro"/>
</dbReference>
<dbReference type="PANTHER" id="PTHR24421:SF10">
    <property type="entry name" value="NITRATE_NITRITE SENSOR PROTEIN NARQ"/>
    <property type="match status" value="1"/>
</dbReference>
<keyword evidence="10" id="KW-0812">Transmembrane</keyword>
<dbReference type="PANTHER" id="PTHR24421">
    <property type="entry name" value="NITRATE/NITRITE SENSOR PROTEIN NARX-RELATED"/>
    <property type="match status" value="1"/>
</dbReference>
<dbReference type="GO" id="GO:0046983">
    <property type="term" value="F:protein dimerization activity"/>
    <property type="evidence" value="ECO:0007669"/>
    <property type="project" value="InterPro"/>
</dbReference>
<feature type="transmembrane region" description="Helical" evidence="10">
    <location>
        <begin position="21"/>
        <end position="39"/>
    </location>
</feature>
<dbReference type="Pfam" id="PF07730">
    <property type="entry name" value="HisKA_3"/>
    <property type="match status" value="1"/>
</dbReference>
<dbReference type="KEGG" id="lnn:F0161_03300"/>
<evidence type="ECO:0000256" key="9">
    <source>
        <dbReference type="SAM" id="Coils"/>
    </source>
</evidence>
<dbReference type="InterPro" id="IPR003594">
    <property type="entry name" value="HATPase_dom"/>
</dbReference>
<feature type="domain" description="Histidine kinase/HSP90-like ATPase" evidence="11">
    <location>
        <begin position="313"/>
        <end position="407"/>
    </location>
</feature>